<dbReference type="RefSeq" id="XP_009226571.1">
    <property type="nucleotide sequence ID" value="XM_009228307.1"/>
</dbReference>
<name>J3PAA8_GAET3</name>
<evidence type="ECO:0000313" key="4">
    <source>
        <dbReference type="Proteomes" id="UP000006039"/>
    </source>
</evidence>
<dbReference type="VEuPathDB" id="FungiDB:GGTG_10434"/>
<gene>
    <name evidence="3" type="primary">20350892</name>
    <name evidence="2" type="ORF">GGTG_10434</name>
</gene>
<dbReference type="Proteomes" id="UP000006039">
    <property type="component" value="Unassembled WGS sequence"/>
</dbReference>
<dbReference type="OrthoDB" id="3941110at2759"/>
<protein>
    <recommendedName>
        <fullName evidence="5">M6 family metalloprotease domain-containing protein</fullName>
    </recommendedName>
</protein>
<keyword evidence="4" id="KW-1185">Reference proteome</keyword>
<dbReference type="EMBL" id="GL385400">
    <property type="protein sequence ID" value="EJT71174.1"/>
    <property type="molecule type" value="Genomic_DNA"/>
</dbReference>
<dbReference type="eggNOG" id="ENOG502SKRG">
    <property type="taxonomic scope" value="Eukaryota"/>
</dbReference>
<keyword evidence="1" id="KW-0732">Signal</keyword>
<proteinExistence type="predicted"/>
<dbReference type="GO" id="GO:0006508">
    <property type="term" value="P:proteolysis"/>
    <property type="evidence" value="ECO:0007669"/>
    <property type="project" value="InterPro"/>
</dbReference>
<feature type="chain" id="PRO_5015095066" description="M6 family metalloprotease domain-containing protein" evidence="1">
    <location>
        <begin position="20"/>
        <end position="435"/>
    </location>
</feature>
<evidence type="ECO:0000313" key="2">
    <source>
        <dbReference type="EMBL" id="EJT71174.1"/>
    </source>
</evidence>
<dbReference type="EnsemblFungi" id="EJT71174">
    <property type="protein sequence ID" value="EJT71174"/>
    <property type="gene ID" value="GGTG_10434"/>
</dbReference>
<organism evidence="2">
    <name type="scientific">Gaeumannomyces tritici (strain R3-111a-1)</name>
    <name type="common">Wheat and barley take-all root rot fungus</name>
    <name type="synonym">Gaeumannomyces graminis var. tritici</name>
    <dbReference type="NCBI Taxonomy" id="644352"/>
    <lineage>
        <taxon>Eukaryota</taxon>
        <taxon>Fungi</taxon>
        <taxon>Dikarya</taxon>
        <taxon>Ascomycota</taxon>
        <taxon>Pezizomycotina</taxon>
        <taxon>Sordariomycetes</taxon>
        <taxon>Sordariomycetidae</taxon>
        <taxon>Magnaporthales</taxon>
        <taxon>Magnaporthaceae</taxon>
        <taxon>Gaeumannomyces</taxon>
    </lineage>
</organism>
<dbReference type="PANTHER" id="PTHR41775">
    <property type="entry name" value="SECRETED PROTEIN-RELATED"/>
    <property type="match status" value="1"/>
</dbReference>
<reference evidence="4" key="1">
    <citation type="submission" date="2010-07" db="EMBL/GenBank/DDBJ databases">
        <title>The genome sequence of Gaeumannomyces graminis var. tritici strain R3-111a-1.</title>
        <authorList>
            <consortium name="The Broad Institute Genome Sequencing Platform"/>
            <person name="Ma L.-J."/>
            <person name="Dead R."/>
            <person name="Young S."/>
            <person name="Zeng Q."/>
            <person name="Koehrsen M."/>
            <person name="Alvarado L."/>
            <person name="Berlin A."/>
            <person name="Chapman S.B."/>
            <person name="Chen Z."/>
            <person name="Freedman E."/>
            <person name="Gellesch M."/>
            <person name="Goldberg J."/>
            <person name="Griggs A."/>
            <person name="Gujja S."/>
            <person name="Heilman E.R."/>
            <person name="Heiman D."/>
            <person name="Hepburn T."/>
            <person name="Howarth C."/>
            <person name="Jen D."/>
            <person name="Larson L."/>
            <person name="Mehta T."/>
            <person name="Neiman D."/>
            <person name="Pearson M."/>
            <person name="Roberts A."/>
            <person name="Saif S."/>
            <person name="Shea T."/>
            <person name="Shenoy N."/>
            <person name="Sisk P."/>
            <person name="Stolte C."/>
            <person name="Sykes S."/>
            <person name="Walk T."/>
            <person name="White J."/>
            <person name="Yandava C."/>
            <person name="Haas B."/>
            <person name="Nusbaum C."/>
            <person name="Birren B."/>
        </authorList>
    </citation>
    <scope>NUCLEOTIDE SEQUENCE [LARGE SCALE GENOMIC DNA]</scope>
    <source>
        <strain evidence="4">R3-111a-1</strain>
    </source>
</reference>
<evidence type="ECO:0000313" key="3">
    <source>
        <dbReference type="EnsemblFungi" id="EJT71174"/>
    </source>
</evidence>
<dbReference type="NCBIfam" id="TIGR03296">
    <property type="entry name" value="M6dom_TIGR03296"/>
    <property type="match status" value="1"/>
</dbReference>
<dbReference type="GeneID" id="20350892"/>
<accession>J3PAA8</accession>
<dbReference type="AlphaFoldDB" id="J3PAA8"/>
<dbReference type="HOGENOM" id="CLU_038711_0_0_1"/>
<reference evidence="3" key="4">
    <citation type="journal article" date="2015" name="G3 (Bethesda)">
        <title>Genome sequences of three phytopathogenic species of the Magnaporthaceae family of fungi.</title>
        <authorList>
            <person name="Okagaki L.H."/>
            <person name="Nunes C.C."/>
            <person name="Sailsbery J."/>
            <person name="Clay B."/>
            <person name="Brown D."/>
            <person name="John T."/>
            <person name="Oh Y."/>
            <person name="Young N."/>
            <person name="Fitzgerald M."/>
            <person name="Haas B.J."/>
            <person name="Zeng Q."/>
            <person name="Young S."/>
            <person name="Adiconis X."/>
            <person name="Fan L."/>
            <person name="Levin J.Z."/>
            <person name="Mitchell T.K."/>
            <person name="Okubara P.A."/>
            <person name="Farman M.L."/>
            <person name="Kohn L.M."/>
            <person name="Birren B."/>
            <person name="Ma L.-J."/>
            <person name="Dean R.A."/>
        </authorList>
    </citation>
    <scope>NUCLEOTIDE SEQUENCE</scope>
    <source>
        <strain evidence="3">R3-111a-1</strain>
    </source>
</reference>
<dbReference type="InterPro" id="IPR008757">
    <property type="entry name" value="Peptidase_M6-like_domain"/>
</dbReference>
<reference evidence="2" key="2">
    <citation type="submission" date="2010-07" db="EMBL/GenBank/DDBJ databases">
        <authorList>
            <consortium name="The Broad Institute Genome Sequencing Platform"/>
            <consortium name="Broad Institute Genome Sequencing Center for Infectious Disease"/>
            <person name="Ma L.-J."/>
            <person name="Dead R."/>
            <person name="Young S."/>
            <person name="Zeng Q."/>
            <person name="Koehrsen M."/>
            <person name="Alvarado L."/>
            <person name="Berlin A."/>
            <person name="Chapman S.B."/>
            <person name="Chen Z."/>
            <person name="Freedman E."/>
            <person name="Gellesch M."/>
            <person name="Goldberg J."/>
            <person name="Griggs A."/>
            <person name="Gujja S."/>
            <person name="Heilman E.R."/>
            <person name="Heiman D."/>
            <person name="Hepburn T."/>
            <person name="Howarth C."/>
            <person name="Jen D."/>
            <person name="Larson L."/>
            <person name="Mehta T."/>
            <person name="Neiman D."/>
            <person name="Pearson M."/>
            <person name="Roberts A."/>
            <person name="Saif S."/>
            <person name="Shea T."/>
            <person name="Shenoy N."/>
            <person name="Sisk P."/>
            <person name="Stolte C."/>
            <person name="Sykes S."/>
            <person name="Walk T."/>
            <person name="White J."/>
            <person name="Yandava C."/>
            <person name="Haas B."/>
            <person name="Nusbaum C."/>
            <person name="Birren B."/>
        </authorList>
    </citation>
    <scope>NUCLEOTIDE SEQUENCE</scope>
    <source>
        <strain evidence="2">R3-111a-1</strain>
    </source>
</reference>
<dbReference type="SUPFAM" id="SSF55486">
    <property type="entry name" value="Metalloproteases ('zincins'), catalytic domain"/>
    <property type="match status" value="1"/>
</dbReference>
<dbReference type="PANTHER" id="PTHR41775:SF1">
    <property type="entry name" value="PEPTIDASE M6-LIKE DOMAIN-CONTAINING PROTEIN"/>
    <property type="match status" value="1"/>
</dbReference>
<dbReference type="GO" id="GO:0008233">
    <property type="term" value="F:peptidase activity"/>
    <property type="evidence" value="ECO:0007669"/>
    <property type="project" value="InterPro"/>
</dbReference>
<evidence type="ECO:0008006" key="5">
    <source>
        <dbReference type="Google" id="ProtNLM"/>
    </source>
</evidence>
<reference evidence="3" key="5">
    <citation type="submission" date="2018-04" db="UniProtKB">
        <authorList>
            <consortium name="EnsemblFungi"/>
        </authorList>
    </citation>
    <scope>IDENTIFICATION</scope>
    <source>
        <strain evidence="3">R3-111a-1</strain>
    </source>
</reference>
<feature type="signal peptide" evidence="1">
    <location>
        <begin position="1"/>
        <end position="19"/>
    </location>
</feature>
<evidence type="ECO:0000256" key="1">
    <source>
        <dbReference type="SAM" id="SignalP"/>
    </source>
</evidence>
<sequence>MRTSIAAALLLSHMRPSAWWPPVAAAAAFGWGPQRTLAAATRPPLLQAAADKSACKLPAPPDVYLGAGFGTAYGQCASSTGPLRAFMIFVDFPDAGATEASPAELRDYFVPGAADWYARSSAGAVQLEVDADASAFYRMPSPSTSYGYERGLSSEAHRAYIDDALAAYAAAAGQPVPRGADVLYIVATRNATAISFSPTYMGDVGAPGGAPDEPPVAHKAVTYGLDSYTKWGFKVVNHETGHALCLPDYYAYDTASGAPDQHRFVGGWSLMGYISGPAPDYFAWDKWRLGWLPDAAIDCVALSSDVPSATATTHVLTSLGSGDGTSGTRAVVVVVANGTVALVAEARGAEGLDAETCAPGVLLYTVDTTVATGEGPARVLDANPGSGGCGGHELNDATLSLAGGASEFTYEGFGVTVRLVAHEGETYTVEVGSSS</sequence>
<reference evidence="2" key="3">
    <citation type="submission" date="2010-09" db="EMBL/GenBank/DDBJ databases">
        <title>Annotation of Gaeumannomyces graminis var. tritici R3-111a-1.</title>
        <authorList>
            <consortium name="The Broad Institute Genome Sequencing Platform"/>
            <person name="Ma L.-J."/>
            <person name="Dead R."/>
            <person name="Young S.K."/>
            <person name="Zeng Q."/>
            <person name="Gargeya S."/>
            <person name="Fitzgerald M."/>
            <person name="Haas B."/>
            <person name="Abouelleil A."/>
            <person name="Alvarado L."/>
            <person name="Arachchi H.M."/>
            <person name="Berlin A."/>
            <person name="Brown A."/>
            <person name="Chapman S.B."/>
            <person name="Chen Z."/>
            <person name="Dunbar C."/>
            <person name="Freedman E."/>
            <person name="Gearin G."/>
            <person name="Gellesch M."/>
            <person name="Goldberg J."/>
            <person name="Griggs A."/>
            <person name="Gujja S."/>
            <person name="Heiman D."/>
            <person name="Howarth C."/>
            <person name="Larson L."/>
            <person name="Lui A."/>
            <person name="MacDonald P.J.P."/>
            <person name="Mehta T."/>
            <person name="Montmayeur A."/>
            <person name="Murphy C."/>
            <person name="Neiman D."/>
            <person name="Pearson M."/>
            <person name="Priest M."/>
            <person name="Roberts A."/>
            <person name="Saif S."/>
            <person name="Shea T."/>
            <person name="Shenoy N."/>
            <person name="Sisk P."/>
            <person name="Stolte C."/>
            <person name="Sykes S."/>
            <person name="Yandava C."/>
            <person name="Wortman J."/>
            <person name="Nusbaum C."/>
            <person name="Birren B."/>
        </authorList>
    </citation>
    <scope>NUCLEOTIDE SEQUENCE</scope>
    <source>
        <strain evidence="2">R3-111a-1</strain>
    </source>
</reference>